<reference evidence="2 3" key="1">
    <citation type="submission" date="2019-08" db="EMBL/GenBank/DDBJ databases">
        <title>Whole genome of Aphis craccivora.</title>
        <authorList>
            <person name="Voronova N.V."/>
            <person name="Shulinski R.S."/>
            <person name="Bandarenka Y.V."/>
            <person name="Zhorov D.G."/>
            <person name="Warner D."/>
        </authorList>
    </citation>
    <scope>NUCLEOTIDE SEQUENCE [LARGE SCALE GENOMIC DNA]</scope>
    <source>
        <strain evidence="2">180601</strain>
        <tissue evidence="2">Whole Body</tissue>
    </source>
</reference>
<dbReference type="PANTHER" id="PTHR23279">
    <property type="entry name" value="DEFECTIVE PROBOSCIS EXTENSION RESPONSE DPR -RELATED"/>
    <property type="match status" value="1"/>
</dbReference>
<evidence type="ECO:0000313" key="3">
    <source>
        <dbReference type="Proteomes" id="UP000478052"/>
    </source>
</evidence>
<proteinExistence type="predicted"/>
<dbReference type="InterPro" id="IPR013783">
    <property type="entry name" value="Ig-like_fold"/>
</dbReference>
<keyword evidence="3" id="KW-1185">Reference proteome</keyword>
<dbReference type="PANTHER" id="PTHR23279:SF36">
    <property type="entry name" value="DEFECTIVE PROBOSCIS EXTENSION RESPONSE 9, ISOFORM A"/>
    <property type="match status" value="1"/>
</dbReference>
<dbReference type="GO" id="GO:0050808">
    <property type="term" value="P:synapse organization"/>
    <property type="evidence" value="ECO:0007669"/>
    <property type="project" value="TreeGrafter"/>
</dbReference>
<dbReference type="Pfam" id="PF07686">
    <property type="entry name" value="V-set"/>
    <property type="match status" value="1"/>
</dbReference>
<sequence length="78" mass="8975">MSILVSWVRHRGIHLLTVGRYTYTSDQRFQAIHSPQNEDWTLQIRYPQIRDSGYYECQVGTTPPIGHAMVLTVVGDIT</sequence>
<dbReference type="GO" id="GO:0032589">
    <property type="term" value="C:neuron projection membrane"/>
    <property type="evidence" value="ECO:0007669"/>
    <property type="project" value="TreeGrafter"/>
</dbReference>
<evidence type="ECO:0000259" key="1">
    <source>
        <dbReference type="Pfam" id="PF07686"/>
    </source>
</evidence>
<comment type="caution">
    <text evidence="2">The sequence shown here is derived from an EMBL/GenBank/DDBJ whole genome shotgun (WGS) entry which is preliminary data.</text>
</comment>
<dbReference type="Gene3D" id="2.60.40.10">
    <property type="entry name" value="Immunoglobulins"/>
    <property type="match status" value="1"/>
</dbReference>
<protein>
    <submittedName>
        <fullName evidence="2">Zwei Ig domain protein zig-8-like</fullName>
    </submittedName>
</protein>
<evidence type="ECO:0000313" key="2">
    <source>
        <dbReference type="EMBL" id="KAF0772007.1"/>
    </source>
</evidence>
<gene>
    <name evidence="2" type="ORF">FWK35_00005904</name>
</gene>
<dbReference type="AlphaFoldDB" id="A0A6G0ZKY5"/>
<dbReference type="EMBL" id="VUJU01000223">
    <property type="protein sequence ID" value="KAF0772007.1"/>
    <property type="molecule type" value="Genomic_DNA"/>
</dbReference>
<dbReference type="InterPro" id="IPR013106">
    <property type="entry name" value="Ig_V-set"/>
</dbReference>
<name>A0A6G0ZKY5_APHCR</name>
<accession>A0A6G0ZKY5</accession>
<dbReference type="InterPro" id="IPR037448">
    <property type="entry name" value="Zig-8"/>
</dbReference>
<dbReference type="Proteomes" id="UP000478052">
    <property type="component" value="Unassembled WGS sequence"/>
</dbReference>
<organism evidence="2 3">
    <name type="scientific">Aphis craccivora</name>
    <name type="common">Cowpea aphid</name>
    <dbReference type="NCBI Taxonomy" id="307492"/>
    <lineage>
        <taxon>Eukaryota</taxon>
        <taxon>Metazoa</taxon>
        <taxon>Ecdysozoa</taxon>
        <taxon>Arthropoda</taxon>
        <taxon>Hexapoda</taxon>
        <taxon>Insecta</taxon>
        <taxon>Pterygota</taxon>
        <taxon>Neoptera</taxon>
        <taxon>Paraneoptera</taxon>
        <taxon>Hemiptera</taxon>
        <taxon>Sternorrhyncha</taxon>
        <taxon>Aphidomorpha</taxon>
        <taxon>Aphidoidea</taxon>
        <taxon>Aphididae</taxon>
        <taxon>Aphidini</taxon>
        <taxon>Aphis</taxon>
        <taxon>Aphis</taxon>
    </lineage>
</organism>
<dbReference type="InterPro" id="IPR036179">
    <property type="entry name" value="Ig-like_dom_sf"/>
</dbReference>
<dbReference type="SUPFAM" id="SSF48726">
    <property type="entry name" value="Immunoglobulin"/>
    <property type="match status" value="1"/>
</dbReference>
<feature type="domain" description="Immunoglobulin V-set" evidence="1">
    <location>
        <begin position="24"/>
        <end position="64"/>
    </location>
</feature>
<dbReference type="OrthoDB" id="5969816at2759"/>